<comment type="caution">
    <text evidence="2">The sequence shown here is derived from an EMBL/GenBank/DDBJ whole genome shotgun (WGS) entry which is preliminary data.</text>
</comment>
<name>A0ABU8C1N8_9GAMM</name>
<keyword evidence="1" id="KW-1133">Transmembrane helix</keyword>
<keyword evidence="1" id="KW-0472">Membrane</keyword>
<evidence type="ECO:0000313" key="3">
    <source>
        <dbReference type="Proteomes" id="UP001375382"/>
    </source>
</evidence>
<proteinExistence type="predicted"/>
<keyword evidence="1" id="KW-0812">Transmembrane</keyword>
<organism evidence="2 3">
    <name type="scientific">Rheinheimera muenzenbergensis</name>
    <dbReference type="NCBI Taxonomy" id="1193628"/>
    <lineage>
        <taxon>Bacteria</taxon>
        <taxon>Pseudomonadati</taxon>
        <taxon>Pseudomonadota</taxon>
        <taxon>Gammaproteobacteria</taxon>
        <taxon>Chromatiales</taxon>
        <taxon>Chromatiaceae</taxon>
        <taxon>Rheinheimera</taxon>
    </lineage>
</organism>
<sequence>MQQQIIKQLAVKPLRWLLQKNITYWHQRSYRFRHSDSGYQFEPAENCGTVVIVSRSHYQEFIRLYPVAQLSDLKQILRTEYPQPGVLHYIGPEQDQRRTVCTVVLNAELLQQFNRLTVLIPESVLLWRALQPEYAVYQCNSFAGYFLYCAAAVPVSQQIGPFCPDFNIFALNNGIPDQALQRQLSQTSYSSALVKALASSVFNIHKLAVVAKPRFQLVRLPLKAIAITAAAVLLSYVAVVSSYYNLMLDNRQGKLAQLGDSVNQLLDTQQNVQQIAESANKLVELRQQKQASAHIWQVLLTLLQADASLQLQNLASESSRFVLRGEANQATQVLTSLQNSELVTDARFDAPVRRQRDKDAFVISLQLVQLQIAPQLEAADVTE</sequence>
<reference evidence="2 3" key="1">
    <citation type="journal article" date="2023" name="Ecotoxicol. Environ. Saf.">
        <title>Mercury remediation potential of mercury-resistant strain Rheinheimera metallidurans sp. nov. isolated from a municipal waste dumping site.</title>
        <authorList>
            <person name="Yadav V."/>
            <person name="Manjhi A."/>
            <person name="Vadakedath N."/>
        </authorList>
    </citation>
    <scope>NUCLEOTIDE SEQUENCE [LARGE SCALE GENOMIC DNA]</scope>
    <source>
        <strain evidence="2 3">E-49</strain>
    </source>
</reference>
<accession>A0ABU8C1N8</accession>
<dbReference type="EMBL" id="JALAAR010000001">
    <property type="protein sequence ID" value="MEH8015826.1"/>
    <property type="molecule type" value="Genomic_DNA"/>
</dbReference>
<keyword evidence="3" id="KW-1185">Reference proteome</keyword>
<evidence type="ECO:0008006" key="4">
    <source>
        <dbReference type="Google" id="ProtNLM"/>
    </source>
</evidence>
<dbReference type="RefSeq" id="WP_335734246.1">
    <property type="nucleotide sequence ID" value="NZ_JALAAR010000001.1"/>
</dbReference>
<evidence type="ECO:0000256" key="1">
    <source>
        <dbReference type="SAM" id="Phobius"/>
    </source>
</evidence>
<protein>
    <recommendedName>
        <fullName evidence="4">General secretion pathway protein L</fullName>
    </recommendedName>
</protein>
<gene>
    <name evidence="2" type="ORF">MN202_01155</name>
</gene>
<dbReference type="Proteomes" id="UP001375382">
    <property type="component" value="Unassembled WGS sequence"/>
</dbReference>
<feature type="transmembrane region" description="Helical" evidence="1">
    <location>
        <begin position="224"/>
        <end position="244"/>
    </location>
</feature>
<evidence type="ECO:0000313" key="2">
    <source>
        <dbReference type="EMBL" id="MEH8015826.1"/>
    </source>
</evidence>